<reference evidence="10" key="1">
    <citation type="submission" date="2020-10" db="EMBL/GenBank/DDBJ databases">
        <authorList>
            <person name="Gilroy R."/>
        </authorList>
    </citation>
    <scope>NUCLEOTIDE SEQUENCE</scope>
    <source>
        <strain evidence="10">ChiSjej4B22-8349</strain>
    </source>
</reference>
<dbReference type="InterPro" id="IPR029056">
    <property type="entry name" value="Ribokinase-like"/>
</dbReference>
<dbReference type="PROSITE" id="PS00584">
    <property type="entry name" value="PFKB_KINASES_2"/>
    <property type="match status" value="1"/>
</dbReference>
<comment type="catalytic activity">
    <reaction evidence="6 8">
        <text>beta-D-fructose 1-phosphate + ATP = beta-D-fructose 1,6-bisphosphate + ADP + H(+)</text>
        <dbReference type="Rhea" id="RHEA:14213"/>
        <dbReference type="ChEBI" id="CHEBI:15378"/>
        <dbReference type="ChEBI" id="CHEBI:30616"/>
        <dbReference type="ChEBI" id="CHEBI:32966"/>
        <dbReference type="ChEBI" id="CHEBI:138881"/>
        <dbReference type="ChEBI" id="CHEBI:456216"/>
        <dbReference type="EC" id="2.7.1.56"/>
    </reaction>
</comment>
<dbReference type="GO" id="GO:0005829">
    <property type="term" value="C:cytosol"/>
    <property type="evidence" value="ECO:0007669"/>
    <property type="project" value="TreeGrafter"/>
</dbReference>
<dbReference type="NCBIfam" id="TIGR03168">
    <property type="entry name" value="1-PFK"/>
    <property type="match status" value="1"/>
</dbReference>
<name>A0A9D1SV43_9FIRM</name>
<dbReference type="GO" id="GO:0008662">
    <property type="term" value="F:1-phosphofructokinase activity"/>
    <property type="evidence" value="ECO:0007669"/>
    <property type="project" value="UniProtKB-UniRule"/>
</dbReference>
<dbReference type="Gene3D" id="3.40.1190.20">
    <property type="match status" value="1"/>
</dbReference>
<evidence type="ECO:0000259" key="9">
    <source>
        <dbReference type="Pfam" id="PF00294"/>
    </source>
</evidence>
<sequence>MIYTVTVSPAIDYVVHLDSFETGATNRTTAEEYYFGGKGINVSRVLKELGLPSVALGFVGGFTGQALEKGLKDAGIETDFVHVREGVTRINVKIKAEKETEINGQGAIPDDGELCRLTKKLEKMENGDILIISGNIPAAMPQDTYDRLMDAAGGKDIRLIVDTNGELLVRALRYRPFLVKPNLEELKGIFGMEITAYEGASRLREKGARNVIVSMGGDGAVLAAEDGNCYEAGVCSGDVINTVGSGDSMVAGFLAGYMETGDYQYALDMGSAAGSATAISPGLAERGLIEACLGKLRRADR</sequence>
<keyword evidence="3 7" id="KW-0547">Nucleotide-binding</keyword>
<dbReference type="GO" id="GO:0044281">
    <property type="term" value="P:small molecule metabolic process"/>
    <property type="evidence" value="ECO:0007669"/>
    <property type="project" value="UniProtKB-ARBA"/>
</dbReference>
<dbReference type="PROSITE" id="PS00583">
    <property type="entry name" value="PFKB_KINASES_1"/>
    <property type="match status" value="1"/>
</dbReference>
<accession>A0A9D1SV43</accession>
<evidence type="ECO:0000256" key="6">
    <source>
        <dbReference type="ARBA" id="ARBA00047745"/>
    </source>
</evidence>
<dbReference type="InterPro" id="IPR011611">
    <property type="entry name" value="PfkB_dom"/>
</dbReference>
<dbReference type="InterPro" id="IPR002173">
    <property type="entry name" value="Carboh/pur_kinase_PfkB_CS"/>
</dbReference>
<dbReference type="PANTHER" id="PTHR46566:SF1">
    <property type="entry name" value="1-PHOSPHOFRUCTOKINASE"/>
    <property type="match status" value="1"/>
</dbReference>
<organism evidence="10 11">
    <name type="scientific">Candidatus Allocopromorpha excrementipullorum</name>
    <dbReference type="NCBI Taxonomy" id="2840743"/>
    <lineage>
        <taxon>Bacteria</taxon>
        <taxon>Bacillati</taxon>
        <taxon>Bacillota</taxon>
        <taxon>Clostridia</taxon>
        <taxon>Eubacteriales</taxon>
        <taxon>Eubacteriaceae</taxon>
        <taxon>Eubacteriaceae incertae sedis</taxon>
        <taxon>Candidatus Allocopromorpha</taxon>
    </lineage>
</organism>
<dbReference type="GO" id="GO:0009024">
    <property type="term" value="F:tagatose-6-phosphate kinase activity"/>
    <property type="evidence" value="ECO:0007669"/>
    <property type="project" value="UniProtKB-EC"/>
</dbReference>
<comment type="caution">
    <text evidence="10">The sequence shown here is derived from an EMBL/GenBank/DDBJ whole genome shotgun (WGS) entry which is preliminary data.</text>
</comment>
<proteinExistence type="inferred from homology"/>
<dbReference type="FunFam" id="3.40.1190.20:FF:000001">
    <property type="entry name" value="Phosphofructokinase"/>
    <property type="match status" value="1"/>
</dbReference>
<dbReference type="GO" id="GO:0016052">
    <property type="term" value="P:carbohydrate catabolic process"/>
    <property type="evidence" value="ECO:0007669"/>
    <property type="project" value="UniProtKB-ARBA"/>
</dbReference>
<feature type="domain" description="Carbohydrate kinase PfkB" evidence="9">
    <location>
        <begin position="11"/>
        <end position="283"/>
    </location>
</feature>
<evidence type="ECO:0000256" key="8">
    <source>
        <dbReference type="RuleBase" id="RU369061"/>
    </source>
</evidence>
<dbReference type="PIRSF" id="PIRSF000535">
    <property type="entry name" value="1PFK/6PFK/LacC"/>
    <property type="match status" value="1"/>
</dbReference>
<comment type="pathway">
    <text evidence="7">Carbohydrate metabolism; D-tagatose 6-phosphate degradation; D-glyceraldehyde 3-phosphate and glycerone phosphate from D-tagatose 6-phosphate: step 1/2.</text>
</comment>
<keyword evidence="4 8" id="KW-0418">Kinase</keyword>
<keyword evidence="5 7" id="KW-0067">ATP-binding</keyword>
<keyword evidence="7" id="KW-0423">Lactose metabolism</keyword>
<dbReference type="EMBL" id="DVOB01000084">
    <property type="protein sequence ID" value="HIU95831.1"/>
    <property type="molecule type" value="Genomic_DNA"/>
</dbReference>
<evidence type="ECO:0000256" key="7">
    <source>
        <dbReference type="PIRNR" id="PIRNR000535"/>
    </source>
</evidence>
<evidence type="ECO:0000256" key="1">
    <source>
        <dbReference type="ARBA" id="ARBA00005380"/>
    </source>
</evidence>
<dbReference type="PANTHER" id="PTHR46566">
    <property type="entry name" value="1-PHOSPHOFRUCTOKINASE-RELATED"/>
    <property type="match status" value="1"/>
</dbReference>
<dbReference type="EC" id="2.7.1.144" evidence="7"/>
<comment type="function">
    <text evidence="8">Catalyzes the ATP-dependent phosphorylation of fructose-l-phosphate to fructose-l,6-bisphosphate.</text>
</comment>
<protein>
    <recommendedName>
        <fullName evidence="7">Tagatose-6-phosphate kinase</fullName>
        <ecNumber evidence="7">2.7.1.144</ecNumber>
    </recommendedName>
</protein>
<dbReference type="InterPro" id="IPR022463">
    <property type="entry name" value="1-PFruKinase"/>
</dbReference>
<comment type="similarity">
    <text evidence="1">Belongs to the carbohydrate kinase pfkB family.</text>
</comment>
<evidence type="ECO:0000256" key="2">
    <source>
        <dbReference type="ARBA" id="ARBA00022679"/>
    </source>
</evidence>
<evidence type="ECO:0000256" key="4">
    <source>
        <dbReference type="ARBA" id="ARBA00022777"/>
    </source>
</evidence>
<dbReference type="InterPro" id="IPR017583">
    <property type="entry name" value="Tagatose/fructose_Pkinase"/>
</dbReference>
<dbReference type="CDD" id="cd01164">
    <property type="entry name" value="FruK_PfkB_like"/>
    <property type="match status" value="1"/>
</dbReference>
<reference evidence="10" key="2">
    <citation type="journal article" date="2021" name="PeerJ">
        <title>Extensive microbial diversity within the chicken gut microbiome revealed by metagenomics and culture.</title>
        <authorList>
            <person name="Gilroy R."/>
            <person name="Ravi A."/>
            <person name="Getino M."/>
            <person name="Pursley I."/>
            <person name="Horton D.L."/>
            <person name="Alikhan N.F."/>
            <person name="Baker D."/>
            <person name="Gharbi K."/>
            <person name="Hall N."/>
            <person name="Watson M."/>
            <person name="Adriaenssens E.M."/>
            <person name="Foster-Nyarko E."/>
            <person name="Jarju S."/>
            <person name="Secka A."/>
            <person name="Antonio M."/>
            <person name="Oren A."/>
            <person name="Chaudhuri R.R."/>
            <person name="La Ragione R."/>
            <person name="Hildebrand F."/>
            <person name="Pallen M.J."/>
        </authorList>
    </citation>
    <scope>NUCLEOTIDE SEQUENCE</scope>
    <source>
        <strain evidence="10">ChiSjej4B22-8349</strain>
    </source>
</reference>
<dbReference type="GO" id="GO:0005988">
    <property type="term" value="P:lactose metabolic process"/>
    <property type="evidence" value="ECO:0007669"/>
    <property type="project" value="UniProtKB-KW"/>
</dbReference>
<comment type="catalytic activity">
    <reaction evidence="7">
        <text>D-tagatofuranose 6-phosphate + ATP = D-tagatofuranose 1,6-bisphosphate + ADP + H(+)</text>
        <dbReference type="Rhea" id="RHEA:12420"/>
        <dbReference type="ChEBI" id="CHEBI:15378"/>
        <dbReference type="ChEBI" id="CHEBI:30616"/>
        <dbReference type="ChEBI" id="CHEBI:58694"/>
        <dbReference type="ChEBI" id="CHEBI:58695"/>
        <dbReference type="ChEBI" id="CHEBI:456216"/>
        <dbReference type="EC" id="2.7.1.144"/>
    </reaction>
</comment>
<evidence type="ECO:0000313" key="10">
    <source>
        <dbReference type="EMBL" id="HIU95831.1"/>
    </source>
</evidence>
<dbReference type="NCBIfam" id="TIGR03828">
    <property type="entry name" value="pfkB"/>
    <property type="match status" value="1"/>
</dbReference>
<evidence type="ECO:0000313" key="11">
    <source>
        <dbReference type="Proteomes" id="UP000824130"/>
    </source>
</evidence>
<dbReference type="Proteomes" id="UP000824130">
    <property type="component" value="Unassembled WGS sequence"/>
</dbReference>
<dbReference type="AlphaFoldDB" id="A0A9D1SV43"/>
<dbReference type="SUPFAM" id="SSF53613">
    <property type="entry name" value="Ribokinase-like"/>
    <property type="match status" value="1"/>
</dbReference>
<dbReference type="Pfam" id="PF00294">
    <property type="entry name" value="PfkB"/>
    <property type="match status" value="1"/>
</dbReference>
<evidence type="ECO:0000256" key="3">
    <source>
        <dbReference type="ARBA" id="ARBA00022741"/>
    </source>
</evidence>
<evidence type="ECO:0000256" key="5">
    <source>
        <dbReference type="ARBA" id="ARBA00022840"/>
    </source>
</evidence>
<keyword evidence="2 7" id="KW-0808">Transferase</keyword>
<comment type="similarity">
    <text evidence="7">Belongs to the carbohydrate kinase PfkB family. LacC subfamily.</text>
</comment>
<dbReference type="GO" id="GO:0005524">
    <property type="term" value="F:ATP binding"/>
    <property type="evidence" value="ECO:0007669"/>
    <property type="project" value="UniProtKB-UniRule"/>
</dbReference>
<gene>
    <name evidence="10" type="primary">pfkB</name>
    <name evidence="10" type="ORF">IAD25_03870</name>
</gene>